<sequence length="239" mass="26306">MKSFRPLMAALAVSLALPLPAIAQDSRVAFDLHFMGLRAGAFAFSAAERDADYAVTGRLESTGLVGAIRKVRYDAQVTGRRAADRFVPASYQESSDNGRRQVESRMNFQAGVPQVMSYSPPREPSERDVDPATQAGTVDPLTALYAVLRDVPVAEACQARLAIFDGRRRSEVAVGNAQANGNRITCNGEYRRVAGYSERDMAERRVFPFNMTYVVDGDIARVTEVTTDSIYGRAVMRRR</sequence>
<comment type="caution">
    <text evidence="3">The sequence shown here is derived from an EMBL/GenBank/DDBJ whole genome shotgun (WGS) entry which is preliminary data.</text>
</comment>
<dbReference type="EMBL" id="JBHUGH010000011">
    <property type="protein sequence ID" value="MFD1913411.1"/>
    <property type="molecule type" value="Genomic_DNA"/>
</dbReference>
<protein>
    <submittedName>
        <fullName evidence="3">DUF3108 domain-containing protein</fullName>
    </submittedName>
</protein>
<accession>A0ABW4S762</accession>
<name>A0ABW4S762_9RHOB</name>
<dbReference type="Proteomes" id="UP001597353">
    <property type="component" value="Unassembled WGS sequence"/>
</dbReference>
<evidence type="ECO:0000256" key="2">
    <source>
        <dbReference type="SAM" id="SignalP"/>
    </source>
</evidence>
<feature type="chain" id="PRO_5046440523" evidence="2">
    <location>
        <begin position="24"/>
        <end position="239"/>
    </location>
</feature>
<evidence type="ECO:0000313" key="4">
    <source>
        <dbReference type="Proteomes" id="UP001597353"/>
    </source>
</evidence>
<organism evidence="3 4">
    <name type="scientific">Halodurantibacterium flavum</name>
    <dbReference type="NCBI Taxonomy" id="1382802"/>
    <lineage>
        <taxon>Bacteria</taxon>
        <taxon>Pseudomonadati</taxon>
        <taxon>Pseudomonadota</taxon>
        <taxon>Alphaproteobacteria</taxon>
        <taxon>Rhodobacterales</taxon>
        <taxon>Paracoccaceae</taxon>
        <taxon>Halodurantibacterium</taxon>
    </lineage>
</organism>
<keyword evidence="4" id="KW-1185">Reference proteome</keyword>
<keyword evidence="2" id="KW-0732">Signal</keyword>
<dbReference type="RefSeq" id="WP_390263271.1">
    <property type="nucleotide sequence ID" value="NZ_JBHUGH010000011.1"/>
</dbReference>
<reference evidence="4" key="1">
    <citation type="journal article" date="2019" name="Int. J. Syst. Evol. Microbiol.">
        <title>The Global Catalogue of Microorganisms (GCM) 10K type strain sequencing project: providing services to taxonomists for standard genome sequencing and annotation.</title>
        <authorList>
            <consortium name="The Broad Institute Genomics Platform"/>
            <consortium name="The Broad Institute Genome Sequencing Center for Infectious Disease"/>
            <person name="Wu L."/>
            <person name="Ma J."/>
        </authorList>
    </citation>
    <scope>NUCLEOTIDE SEQUENCE [LARGE SCALE GENOMIC DNA]</scope>
    <source>
        <strain evidence="4">CGMCC 4.7242</strain>
    </source>
</reference>
<evidence type="ECO:0000313" key="3">
    <source>
        <dbReference type="EMBL" id="MFD1913411.1"/>
    </source>
</evidence>
<gene>
    <name evidence="3" type="ORF">ACFSGJ_14450</name>
</gene>
<feature type="signal peptide" evidence="2">
    <location>
        <begin position="1"/>
        <end position="23"/>
    </location>
</feature>
<dbReference type="Pfam" id="PF11306">
    <property type="entry name" value="DUF3108"/>
    <property type="match status" value="1"/>
</dbReference>
<feature type="region of interest" description="Disordered" evidence="1">
    <location>
        <begin position="113"/>
        <end position="135"/>
    </location>
</feature>
<evidence type="ECO:0000256" key="1">
    <source>
        <dbReference type="SAM" id="MobiDB-lite"/>
    </source>
</evidence>
<proteinExistence type="predicted"/>
<dbReference type="InterPro" id="IPR021457">
    <property type="entry name" value="DUF3108"/>
</dbReference>